<dbReference type="EC" id="3.2.1.18" evidence="3"/>
<dbReference type="Proteomes" id="UP000886047">
    <property type="component" value="Unassembled WGS sequence"/>
</dbReference>
<proteinExistence type="inferred from homology"/>
<dbReference type="InterPro" id="IPR036278">
    <property type="entry name" value="Sialidase_sf"/>
</dbReference>
<dbReference type="AlphaFoldDB" id="A0A831PL67"/>
<reference evidence="5" key="1">
    <citation type="journal article" date="2020" name="mSystems">
        <title>Genome- and Community-Level Interaction Insights into Carbon Utilization and Element Cycling Functions of Hydrothermarchaeota in Hydrothermal Sediment.</title>
        <authorList>
            <person name="Zhou Z."/>
            <person name="Liu Y."/>
            <person name="Xu W."/>
            <person name="Pan J."/>
            <person name="Luo Z.H."/>
            <person name="Li M."/>
        </authorList>
    </citation>
    <scope>NUCLEOTIDE SEQUENCE [LARGE SCALE GENOMIC DNA]</scope>
    <source>
        <strain evidence="5">SpSt-1217</strain>
    </source>
</reference>
<sequence>MNIKKHNTAAILVLFILFVSCKTAQKNPFWNDGQPVFEVQQLFADERFPNVITATDGTIVATWGREHFRVRRSEDGGKTWGPEITVAHPGFQGGGTTVDENTGDILAFVESGHPPAPLTVYRSKDHGKTWNAEEVTIKPNSLGHIPSMHMNEHGITLKQGKYAGRLIRPSRWYGSGNGREFWDEHYTNAIYSDDGGKTWQA</sequence>
<feature type="chain" id="PRO_5032432470" description="exo-alpha-sialidase" evidence="4">
    <location>
        <begin position="25"/>
        <end position="201"/>
    </location>
</feature>
<dbReference type="GO" id="GO:0006689">
    <property type="term" value="P:ganglioside catabolic process"/>
    <property type="evidence" value="ECO:0007669"/>
    <property type="project" value="TreeGrafter"/>
</dbReference>
<organism evidence="5">
    <name type="scientific">Mariniphaga anaerophila</name>
    <dbReference type="NCBI Taxonomy" id="1484053"/>
    <lineage>
        <taxon>Bacteria</taxon>
        <taxon>Pseudomonadati</taxon>
        <taxon>Bacteroidota</taxon>
        <taxon>Bacteroidia</taxon>
        <taxon>Marinilabiliales</taxon>
        <taxon>Prolixibacteraceae</taxon>
        <taxon>Mariniphaga</taxon>
    </lineage>
</organism>
<comment type="catalytic activity">
    <reaction evidence="1">
        <text>Hydrolysis of alpha-(2-&gt;3)-, alpha-(2-&gt;6)-, alpha-(2-&gt;8)- glycosidic linkages of terminal sialic acid residues in oligosaccharides, glycoproteins, glycolipids, colominic acid and synthetic substrates.</text>
        <dbReference type="EC" id="3.2.1.18"/>
    </reaction>
</comment>
<dbReference type="GO" id="GO:0009313">
    <property type="term" value="P:oligosaccharide catabolic process"/>
    <property type="evidence" value="ECO:0007669"/>
    <property type="project" value="TreeGrafter"/>
</dbReference>
<dbReference type="SUPFAM" id="SSF50939">
    <property type="entry name" value="Sialidases"/>
    <property type="match status" value="1"/>
</dbReference>
<comment type="similarity">
    <text evidence="2">Belongs to the glycosyl hydrolase 33 family.</text>
</comment>
<accession>A0A831PL67</accession>
<dbReference type="GO" id="GO:0016020">
    <property type="term" value="C:membrane"/>
    <property type="evidence" value="ECO:0007669"/>
    <property type="project" value="TreeGrafter"/>
</dbReference>
<evidence type="ECO:0000313" key="5">
    <source>
        <dbReference type="EMBL" id="HDR50947.1"/>
    </source>
</evidence>
<dbReference type="EMBL" id="DSDK01000274">
    <property type="protein sequence ID" value="HDR50947.1"/>
    <property type="molecule type" value="Genomic_DNA"/>
</dbReference>
<evidence type="ECO:0000256" key="1">
    <source>
        <dbReference type="ARBA" id="ARBA00000427"/>
    </source>
</evidence>
<dbReference type="PANTHER" id="PTHR10628">
    <property type="entry name" value="SIALIDASE"/>
    <property type="match status" value="1"/>
</dbReference>
<evidence type="ECO:0000256" key="3">
    <source>
        <dbReference type="ARBA" id="ARBA00012733"/>
    </source>
</evidence>
<feature type="signal peptide" evidence="4">
    <location>
        <begin position="1"/>
        <end position="24"/>
    </location>
</feature>
<dbReference type="CDD" id="cd15482">
    <property type="entry name" value="Sialidase_non-viral"/>
    <property type="match status" value="1"/>
</dbReference>
<protein>
    <recommendedName>
        <fullName evidence="3">exo-alpha-sialidase</fullName>
        <ecNumber evidence="3">3.2.1.18</ecNumber>
    </recommendedName>
</protein>
<dbReference type="Gene3D" id="2.120.10.10">
    <property type="match status" value="1"/>
</dbReference>
<evidence type="ECO:0000256" key="4">
    <source>
        <dbReference type="SAM" id="SignalP"/>
    </source>
</evidence>
<dbReference type="InterPro" id="IPR002860">
    <property type="entry name" value="BNR_rpt"/>
</dbReference>
<gene>
    <name evidence="5" type="ORF">ENN90_04905</name>
</gene>
<feature type="non-terminal residue" evidence="5">
    <location>
        <position position="201"/>
    </location>
</feature>
<dbReference type="PROSITE" id="PS51257">
    <property type="entry name" value="PROKAR_LIPOPROTEIN"/>
    <property type="match status" value="1"/>
</dbReference>
<dbReference type="GO" id="GO:0004308">
    <property type="term" value="F:exo-alpha-sialidase activity"/>
    <property type="evidence" value="ECO:0007669"/>
    <property type="project" value="UniProtKB-EC"/>
</dbReference>
<keyword evidence="4" id="KW-0732">Signal</keyword>
<dbReference type="InterPro" id="IPR026856">
    <property type="entry name" value="Sialidase_fam"/>
</dbReference>
<evidence type="ECO:0000256" key="2">
    <source>
        <dbReference type="ARBA" id="ARBA00009348"/>
    </source>
</evidence>
<dbReference type="PANTHER" id="PTHR10628:SF30">
    <property type="entry name" value="EXO-ALPHA-SIALIDASE"/>
    <property type="match status" value="1"/>
</dbReference>
<comment type="caution">
    <text evidence="5">The sequence shown here is derived from an EMBL/GenBank/DDBJ whole genome shotgun (WGS) entry which is preliminary data.</text>
</comment>
<name>A0A831PL67_9BACT</name>
<dbReference type="GO" id="GO:0005737">
    <property type="term" value="C:cytoplasm"/>
    <property type="evidence" value="ECO:0007669"/>
    <property type="project" value="TreeGrafter"/>
</dbReference>
<dbReference type="Pfam" id="PF02012">
    <property type="entry name" value="BNR"/>
    <property type="match status" value="2"/>
</dbReference>